<sequence>MNKIKAAVAALAALAGIGLSAAPASAGDINIPARCSDKQFGGSFLCGGDFRDGVTYFGFQDGNSEIFVIGTDNAVWTRWTSGSSHKLSSWTSLGGYFTSKVVITRQTLGGAFTITSRGSDYNHMWSRDRSQNGNWNNWYVDGPPIAGGGKVVPGSQEPAATAL</sequence>
<evidence type="ECO:0000259" key="2">
    <source>
        <dbReference type="Pfam" id="PF26607"/>
    </source>
</evidence>
<name>A0ABZ1UEG8_9ACTN</name>
<reference evidence="3" key="1">
    <citation type="submission" date="2022-10" db="EMBL/GenBank/DDBJ databases">
        <title>The complete genomes of actinobacterial strains from the NBC collection.</title>
        <authorList>
            <person name="Joergensen T.S."/>
            <person name="Alvarez Arevalo M."/>
            <person name="Sterndorff E.B."/>
            <person name="Faurdal D."/>
            <person name="Vuksanovic O."/>
            <person name="Mourched A.-S."/>
            <person name="Charusanti P."/>
            <person name="Shaw S."/>
            <person name="Blin K."/>
            <person name="Weber T."/>
        </authorList>
    </citation>
    <scope>NUCLEOTIDE SEQUENCE</scope>
    <source>
        <strain evidence="3">NBC_00222</strain>
    </source>
</reference>
<evidence type="ECO:0000256" key="1">
    <source>
        <dbReference type="SAM" id="SignalP"/>
    </source>
</evidence>
<dbReference type="EMBL" id="CP108110">
    <property type="protein sequence ID" value="WUQ88472.1"/>
    <property type="molecule type" value="Genomic_DNA"/>
</dbReference>
<proteinExistence type="predicted"/>
<dbReference type="RefSeq" id="WP_052709460.1">
    <property type="nucleotide sequence ID" value="NZ_CP108110.1"/>
</dbReference>
<feature type="domain" description="PLL-like beta propeller" evidence="2">
    <location>
        <begin position="60"/>
        <end position="139"/>
    </location>
</feature>
<keyword evidence="4" id="KW-1185">Reference proteome</keyword>
<evidence type="ECO:0000313" key="4">
    <source>
        <dbReference type="Proteomes" id="UP001432222"/>
    </source>
</evidence>
<feature type="chain" id="PRO_5047039085" description="PLL-like beta propeller domain-containing protein" evidence="1">
    <location>
        <begin position="27"/>
        <end position="163"/>
    </location>
</feature>
<feature type="signal peptide" evidence="1">
    <location>
        <begin position="1"/>
        <end position="26"/>
    </location>
</feature>
<dbReference type="InterPro" id="IPR058502">
    <property type="entry name" value="PLL-like_beta-prop"/>
</dbReference>
<gene>
    <name evidence="3" type="ORF">OHA16_39060</name>
</gene>
<dbReference type="Pfam" id="PF26607">
    <property type="entry name" value="DUF8189"/>
    <property type="match status" value="1"/>
</dbReference>
<accession>A0ABZ1UEG8</accession>
<dbReference type="Proteomes" id="UP001432222">
    <property type="component" value="Chromosome"/>
</dbReference>
<organism evidence="3 4">
    <name type="scientific">Kitasatospora purpeofusca</name>
    <dbReference type="NCBI Taxonomy" id="67352"/>
    <lineage>
        <taxon>Bacteria</taxon>
        <taxon>Bacillati</taxon>
        <taxon>Actinomycetota</taxon>
        <taxon>Actinomycetes</taxon>
        <taxon>Kitasatosporales</taxon>
        <taxon>Streptomycetaceae</taxon>
        <taxon>Kitasatospora</taxon>
    </lineage>
</organism>
<keyword evidence="1" id="KW-0732">Signal</keyword>
<protein>
    <recommendedName>
        <fullName evidence="2">PLL-like beta propeller domain-containing protein</fullName>
    </recommendedName>
</protein>
<dbReference type="SUPFAM" id="SSF89372">
    <property type="entry name" value="Fucose-specific lectin"/>
    <property type="match status" value="1"/>
</dbReference>
<evidence type="ECO:0000313" key="3">
    <source>
        <dbReference type="EMBL" id="WUQ88472.1"/>
    </source>
</evidence>